<feature type="compositionally biased region" description="Basic and acidic residues" evidence="5">
    <location>
        <begin position="484"/>
        <end position="493"/>
    </location>
</feature>
<dbReference type="PROSITE" id="PS50292">
    <property type="entry name" value="PEROXIDASE_3"/>
    <property type="match status" value="1"/>
</dbReference>
<evidence type="ECO:0000256" key="5">
    <source>
        <dbReference type="SAM" id="MobiDB-lite"/>
    </source>
</evidence>
<dbReference type="Gene3D" id="1.10.640.10">
    <property type="entry name" value="Haem peroxidase domain superfamily, animal type"/>
    <property type="match status" value="1"/>
</dbReference>
<dbReference type="Proteomes" id="UP001209540">
    <property type="component" value="Unassembled WGS sequence"/>
</dbReference>
<keyword evidence="3" id="KW-0560">Oxidoreductase</keyword>
<feature type="compositionally biased region" description="Polar residues" evidence="5">
    <location>
        <begin position="94"/>
        <end position="110"/>
    </location>
</feature>
<keyword evidence="1" id="KW-0479">Metal-binding</keyword>
<evidence type="ECO:0000313" key="6">
    <source>
        <dbReference type="EMBL" id="KAI9264381.1"/>
    </source>
</evidence>
<dbReference type="Pfam" id="PF03098">
    <property type="entry name" value="An_peroxidase"/>
    <property type="match status" value="3"/>
</dbReference>
<accession>A0AAD5KAS3</accession>
<dbReference type="InterPro" id="IPR019791">
    <property type="entry name" value="Haem_peroxidase_animal"/>
</dbReference>
<dbReference type="InterPro" id="IPR037120">
    <property type="entry name" value="Haem_peroxidase_sf_animal"/>
</dbReference>
<feature type="region of interest" description="Disordered" evidence="5">
    <location>
        <begin position="1"/>
        <end position="33"/>
    </location>
</feature>
<feature type="region of interest" description="Disordered" evidence="5">
    <location>
        <begin position="733"/>
        <end position="755"/>
    </location>
</feature>
<evidence type="ECO:0000256" key="2">
    <source>
        <dbReference type="ARBA" id="ARBA00022964"/>
    </source>
</evidence>
<evidence type="ECO:0000256" key="1">
    <source>
        <dbReference type="ARBA" id="ARBA00022723"/>
    </source>
</evidence>
<comment type="caution">
    <text evidence="6">The sequence shown here is derived from an EMBL/GenBank/DDBJ whole genome shotgun (WGS) entry which is preliminary data.</text>
</comment>
<feature type="region of interest" description="Disordered" evidence="5">
    <location>
        <begin position="89"/>
        <end position="112"/>
    </location>
</feature>
<feature type="compositionally biased region" description="Low complexity" evidence="5">
    <location>
        <begin position="742"/>
        <end position="755"/>
    </location>
</feature>
<dbReference type="AlphaFoldDB" id="A0AAD5KAS3"/>
<keyword evidence="7" id="KW-1185">Reference proteome</keyword>
<dbReference type="GO" id="GO:0020037">
    <property type="term" value="F:heme binding"/>
    <property type="evidence" value="ECO:0007669"/>
    <property type="project" value="InterPro"/>
</dbReference>
<organism evidence="6 7">
    <name type="scientific">Phascolomyces articulosus</name>
    <dbReference type="NCBI Taxonomy" id="60185"/>
    <lineage>
        <taxon>Eukaryota</taxon>
        <taxon>Fungi</taxon>
        <taxon>Fungi incertae sedis</taxon>
        <taxon>Mucoromycota</taxon>
        <taxon>Mucoromycotina</taxon>
        <taxon>Mucoromycetes</taxon>
        <taxon>Mucorales</taxon>
        <taxon>Lichtheimiaceae</taxon>
        <taxon>Phascolomyces</taxon>
    </lineage>
</organism>
<gene>
    <name evidence="6" type="ORF">BDA99DRAFT_509199</name>
</gene>
<dbReference type="PANTHER" id="PTHR11903:SF37">
    <property type="entry name" value="PSI-PRODUCING OXYGENASE A"/>
    <property type="match status" value="1"/>
</dbReference>
<dbReference type="InterPro" id="IPR010255">
    <property type="entry name" value="Haem_peroxidase_sf"/>
</dbReference>
<feature type="region of interest" description="Disordered" evidence="5">
    <location>
        <begin position="484"/>
        <end position="504"/>
    </location>
</feature>
<name>A0AAD5KAS3_9FUNG</name>
<keyword evidence="4" id="KW-0408">Iron</keyword>
<proteinExistence type="predicted"/>
<keyword evidence="2" id="KW-0223">Dioxygenase</keyword>
<dbReference type="SUPFAM" id="SSF48113">
    <property type="entry name" value="Heme-dependent peroxidases"/>
    <property type="match status" value="1"/>
</dbReference>
<dbReference type="InterPro" id="IPR050783">
    <property type="entry name" value="Oxylipin_biosynth_metab"/>
</dbReference>
<reference evidence="6" key="2">
    <citation type="submission" date="2023-02" db="EMBL/GenBank/DDBJ databases">
        <authorList>
            <consortium name="DOE Joint Genome Institute"/>
            <person name="Mondo S.J."/>
            <person name="Chang Y."/>
            <person name="Wang Y."/>
            <person name="Ahrendt S."/>
            <person name="Andreopoulos W."/>
            <person name="Barry K."/>
            <person name="Beard J."/>
            <person name="Benny G.L."/>
            <person name="Blankenship S."/>
            <person name="Bonito G."/>
            <person name="Cuomo C."/>
            <person name="Desiro A."/>
            <person name="Gervers K.A."/>
            <person name="Hundley H."/>
            <person name="Kuo A."/>
            <person name="LaButti K."/>
            <person name="Lang B.F."/>
            <person name="Lipzen A."/>
            <person name="O'Donnell K."/>
            <person name="Pangilinan J."/>
            <person name="Reynolds N."/>
            <person name="Sandor L."/>
            <person name="Smith M.W."/>
            <person name="Tsang A."/>
            <person name="Grigoriev I.V."/>
            <person name="Stajich J.E."/>
            <person name="Spatafora J.W."/>
        </authorList>
    </citation>
    <scope>NUCLEOTIDE SEQUENCE</scope>
    <source>
        <strain evidence="6">RSA 2281</strain>
    </source>
</reference>
<evidence type="ECO:0000256" key="3">
    <source>
        <dbReference type="ARBA" id="ARBA00023002"/>
    </source>
</evidence>
<dbReference type="GO" id="GO:0006631">
    <property type="term" value="P:fatty acid metabolic process"/>
    <property type="evidence" value="ECO:0007669"/>
    <property type="project" value="UniProtKB-ARBA"/>
</dbReference>
<dbReference type="GO" id="GO:0004601">
    <property type="term" value="F:peroxidase activity"/>
    <property type="evidence" value="ECO:0007669"/>
    <property type="project" value="UniProtKB-KW"/>
</dbReference>
<keyword evidence="6" id="KW-0575">Peroxidase</keyword>
<dbReference type="PANTHER" id="PTHR11903">
    <property type="entry name" value="PROSTAGLANDIN G/H SYNTHASE"/>
    <property type="match status" value="1"/>
</dbReference>
<dbReference type="GO" id="GO:0006979">
    <property type="term" value="P:response to oxidative stress"/>
    <property type="evidence" value="ECO:0007669"/>
    <property type="project" value="InterPro"/>
</dbReference>
<dbReference type="EMBL" id="JAIXMP010000012">
    <property type="protein sequence ID" value="KAI9264381.1"/>
    <property type="molecule type" value="Genomic_DNA"/>
</dbReference>
<reference evidence="6" key="1">
    <citation type="journal article" date="2022" name="IScience">
        <title>Evolution of zygomycete secretomes and the origins of terrestrial fungal ecologies.</title>
        <authorList>
            <person name="Chang Y."/>
            <person name="Wang Y."/>
            <person name="Mondo S."/>
            <person name="Ahrendt S."/>
            <person name="Andreopoulos W."/>
            <person name="Barry K."/>
            <person name="Beard J."/>
            <person name="Benny G.L."/>
            <person name="Blankenship S."/>
            <person name="Bonito G."/>
            <person name="Cuomo C."/>
            <person name="Desiro A."/>
            <person name="Gervers K.A."/>
            <person name="Hundley H."/>
            <person name="Kuo A."/>
            <person name="LaButti K."/>
            <person name="Lang B.F."/>
            <person name="Lipzen A."/>
            <person name="O'Donnell K."/>
            <person name="Pangilinan J."/>
            <person name="Reynolds N."/>
            <person name="Sandor L."/>
            <person name="Smith M.E."/>
            <person name="Tsang A."/>
            <person name="Grigoriev I.V."/>
            <person name="Stajich J.E."/>
            <person name="Spatafora J.W."/>
        </authorList>
    </citation>
    <scope>NUCLEOTIDE SEQUENCE</scope>
    <source>
        <strain evidence="6">RSA 2281</strain>
    </source>
</reference>
<dbReference type="GO" id="GO:0046872">
    <property type="term" value="F:metal ion binding"/>
    <property type="evidence" value="ECO:0007669"/>
    <property type="project" value="UniProtKB-KW"/>
</dbReference>
<dbReference type="GO" id="GO:0051213">
    <property type="term" value="F:dioxygenase activity"/>
    <property type="evidence" value="ECO:0007669"/>
    <property type="project" value="UniProtKB-KW"/>
</dbReference>
<evidence type="ECO:0000313" key="7">
    <source>
        <dbReference type="Proteomes" id="UP001209540"/>
    </source>
</evidence>
<feature type="compositionally biased region" description="Low complexity" evidence="5">
    <location>
        <begin position="18"/>
        <end position="27"/>
    </location>
</feature>
<protein>
    <submittedName>
        <fullName evidence="6">Heme peroxidase</fullName>
    </submittedName>
</protein>
<sequence>MLSHQQIMSRRAPVPTNSSSSSSFQQSGDKSDAFHQKITSQISAIHSESGDAGLLHTLQALTNNIREVTSSQNDDTKKNLKNIFRKALGGGANDTATSNEGNPFESTPSSAPDGANWTLGAIIKNLEAITGLTGPNTKAIKEMLGLPLPQQYRLIQGIVERLLSKHAPVNDRHNTFEAVMKILGTMGPEQDELIYALSQPLLQEFHTDIQKPYINYVGNNFRTADGSYNSLLFPDVGKAGTNYVRTVTTRTPMNNNLPDPSEVFHRLLKRSEFTPHKGGINMLLFYFAILIIHDLFYSSPKDPKKNLTTSYADQSFLYGFNRTDQESVRQMKGGLLKPDQWFDKRLIIQPPGVAAMVVLFSRNHNYIAEQLLEKNEGGRFSYGPGKTLANEKEQDEELFQTARLINNACHFKIIEQEYARAILGVRQDAYFTLDVLGQPPPPLYGNAVSIEFNATYRWHQALGEEDTVWTDQVIKTLEKPMRDAYASSRKESNKPANSNGEQGTDQSIFESLLPAFNDQFVHASAQELTLGLPIAGLHRESKSGQFSDFDLAKCLRKGYNQIAGEVGNGLKVPASMEHIEIQGILQCRQLRCCSFNDFRRYFNLTPLETFEDFSEIPEVQKALEELYGTPDQVELYAGAMVERCKVTGLRLPYTIGRAILADAINLIRNDRIIAQELIPSNMTNWGYEYSMGKEMGRILPRMITTLLPHSNANGHPAFSEQELATFFLVPGHSPAPPPAPYNGKKSNNGKSKAEK</sequence>
<evidence type="ECO:0000256" key="4">
    <source>
        <dbReference type="ARBA" id="ARBA00023004"/>
    </source>
</evidence>
<feature type="compositionally biased region" description="Polar residues" evidence="5">
    <location>
        <begin position="494"/>
        <end position="504"/>
    </location>
</feature>